<dbReference type="InterPro" id="IPR034054">
    <property type="entry name" value="Pep_S8_PrcA"/>
</dbReference>
<dbReference type="GO" id="GO:0012505">
    <property type="term" value="C:endomembrane system"/>
    <property type="evidence" value="ECO:0007669"/>
    <property type="project" value="UniProtKB-ARBA"/>
</dbReference>
<dbReference type="CDD" id="cd07498">
    <property type="entry name" value="Peptidases_S8_15"/>
    <property type="match status" value="1"/>
</dbReference>
<evidence type="ECO:0000313" key="9">
    <source>
        <dbReference type="EMBL" id="AFZ16257.1"/>
    </source>
</evidence>
<dbReference type="InterPro" id="IPR000209">
    <property type="entry name" value="Peptidase_S8/S53_dom"/>
</dbReference>
<evidence type="ECO:0000256" key="1">
    <source>
        <dbReference type="ARBA" id="ARBA00011073"/>
    </source>
</evidence>
<dbReference type="OrthoDB" id="9798386at2"/>
<sequence>MVTVRYGGRNGEPYELTISDEHIVVRTENRSILTETRPYEVTSVSPEARNILDQFELETRFRAAGVEILRAKDPRENSALRDTARVILNQEPAIQFAGRVLVDPQSMQPVVYTENIFVKFDDETQSGACQEILERYGLTIKRELGYARNAYFVSAPENTGLTIFDIASRLLNEESVELCHPELVREINKRQAFPQQWHLKPTTISGQAINADANVEAAWSLSNGTGTTIAIIDDGMDLDHEEFRTAGKIVAPRDVTRQTNEPRPGNRDNHGTACAGVACANGNVGASGVAPGARLMPIRLASGLGSQAEADAFVWAAQNGADVISCSWGPPDGVWYNPNDPLHNQVVPLPDSTRLAMDFAINQGRNGKGSVILFAAGNGNESVDNDGYASYEKVIAVAACNDSSVKSAYSDFGNAVWCAFPSNDGRPSKTPGIWTTDRSGRVGYNPGNANQGDAAGNYTNSFGGTSSACPGAAGVAALIIARNPNLRWDQVREIIKQSCDRIDQQGGNYDASGRSPFYGYGRMNARKAVELAMPEQESPVSIFTAVQDVPIKDLETSTLTLAIANTDLIKSIKVSVDIEHSYIGDLVVTLKAPVEMGVDPMLLHNREGAATDNIKKTYDEVNAPGLAACKGKSPQGTWALEVADKAQRDIGKMRSFTLELGFEQPS</sequence>
<protein>
    <submittedName>
        <fullName evidence="9">Regulatory P domain of subtilisin-like proprotein convertases</fullName>
    </submittedName>
</protein>
<evidence type="ECO:0000256" key="5">
    <source>
        <dbReference type="PIRSR" id="PIRSR615500-1"/>
    </source>
</evidence>
<feature type="active site" description="Charge relay system" evidence="5 6">
    <location>
        <position position="270"/>
    </location>
</feature>
<dbReference type="PROSITE" id="PS51892">
    <property type="entry name" value="SUBTILASE"/>
    <property type="match status" value="1"/>
</dbReference>
<accession>K9W9S5</accession>
<reference evidence="9 10" key="1">
    <citation type="submission" date="2012-06" db="EMBL/GenBank/DDBJ databases">
        <title>Finished chromosome of genome of Microcoleus sp. PCC 7113.</title>
        <authorList>
            <consortium name="US DOE Joint Genome Institute"/>
            <person name="Gugger M."/>
            <person name="Coursin T."/>
            <person name="Rippka R."/>
            <person name="Tandeau De Marsac N."/>
            <person name="Huntemann M."/>
            <person name="Wei C.-L."/>
            <person name="Han J."/>
            <person name="Detter J.C."/>
            <person name="Han C."/>
            <person name="Tapia R."/>
            <person name="Chen A."/>
            <person name="Kyrpides N."/>
            <person name="Mavromatis K."/>
            <person name="Markowitz V."/>
            <person name="Szeto E."/>
            <person name="Ivanova N."/>
            <person name="Pagani I."/>
            <person name="Pati A."/>
            <person name="Goodwin L."/>
            <person name="Nordberg H.P."/>
            <person name="Cantor M.N."/>
            <person name="Hua S.X."/>
            <person name="Woyke T."/>
            <person name="Kerfeld C.A."/>
        </authorList>
    </citation>
    <scope>NUCLEOTIDE SEQUENCE [LARGE SCALE GENOMIC DNA]</scope>
    <source>
        <strain evidence="9 10">PCC 7113</strain>
    </source>
</reference>
<dbReference type="InterPro" id="IPR023828">
    <property type="entry name" value="Peptidase_S8_Ser-AS"/>
</dbReference>
<feature type="active site" description="Charge relay system" evidence="5 6">
    <location>
        <position position="233"/>
    </location>
</feature>
<feature type="active site" description="Charge relay system" evidence="5 6">
    <location>
        <position position="466"/>
    </location>
</feature>
<evidence type="ECO:0000259" key="8">
    <source>
        <dbReference type="PROSITE" id="PS51829"/>
    </source>
</evidence>
<evidence type="ECO:0000256" key="6">
    <source>
        <dbReference type="PROSITE-ProRule" id="PRU01240"/>
    </source>
</evidence>
<dbReference type="InterPro" id="IPR023827">
    <property type="entry name" value="Peptidase_S8_Asp-AS"/>
</dbReference>
<dbReference type="eggNOG" id="COG1404">
    <property type="taxonomic scope" value="Bacteria"/>
</dbReference>
<dbReference type="Gene3D" id="3.40.50.200">
    <property type="entry name" value="Peptidase S8/S53 domain"/>
    <property type="match status" value="1"/>
</dbReference>
<dbReference type="InterPro" id="IPR022398">
    <property type="entry name" value="Peptidase_S8_His-AS"/>
</dbReference>
<gene>
    <name evidence="9" type="ORF">Mic7113_0333</name>
</gene>
<dbReference type="STRING" id="1173027.Mic7113_0333"/>
<dbReference type="GO" id="GO:0016020">
    <property type="term" value="C:membrane"/>
    <property type="evidence" value="ECO:0007669"/>
    <property type="project" value="TreeGrafter"/>
</dbReference>
<dbReference type="RefSeq" id="WP_015180421.1">
    <property type="nucleotide sequence ID" value="NC_019738.1"/>
</dbReference>
<dbReference type="Proteomes" id="UP000010471">
    <property type="component" value="Chromosome"/>
</dbReference>
<name>K9W9S5_9CYAN</name>
<dbReference type="PANTHER" id="PTHR42884">
    <property type="entry name" value="PROPROTEIN CONVERTASE SUBTILISIN/KEXIN-RELATED"/>
    <property type="match status" value="1"/>
</dbReference>
<dbReference type="PRINTS" id="PR00723">
    <property type="entry name" value="SUBTILISIN"/>
</dbReference>
<keyword evidence="4 6" id="KW-0720">Serine protease</keyword>
<dbReference type="PROSITE" id="PS00136">
    <property type="entry name" value="SUBTILASE_ASP"/>
    <property type="match status" value="1"/>
</dbReference>
<dbReference type="Pfam" id="PF01483">
    <property type="entry name" value="P_proprotein"/>
    <property type="match status" value="1"/>
</dbReference>
<dbReference type="InterPro" id="IPR036852">
    <property type="entry name" value="Peptidase_S8/S53_dom_sf"/>
</dbReference>
<keyword evidence="3 6" id="KW-0378">Hydrolase</keyword>
<dbReference type="InterPro" id="IPR015500">
    <property type="entry name" value="Peptidase_S8_subtilisin-rel"/>
</dbReference>
<dbReference type="PATRIC" id="fig|1173027.3.peg.364"/>
<comment type="similarity">
    <text evidence="1 6 7">Belongs to the peptidase S8 family.</text>
</comment>
<dbReference type="SUPFAM" id="SSF49785">
    <property type="entry name" value="Galactose-binding domain-like"/>
    <property type="match status" value="1"/>
</dbReference>
<dbReference type="InterPro" id="IPR008979">
    <property type="entry name" value="Galactose-bd-like_sf"/>
</dbReference>
<dbReference type="InterPro" id="IPR002884">
    <property type="entry name" value="P_dom"/>
</dbReference>
<dbReference type="GO" id="GO:0016485">
    <property type="term" value="P:protein processing"/>
    <property type="evidence" value="ECO:0007669"/>
    <property type="project" value="TreeGrafter"/>
</dbReference>
<feature type="domain" description="P/Homo B" evidence="8">
    <location>
        <begin position="532"/>
        <end position="666"/>
    </location>
</feature>
<dbReference type="PANTHER" id="PTHR42884:SF14">
    <property type="entry name" value="NEUROENDOCRINE CONVERTASE 1"/>
    <property type="match status" value="1"/>
</dbReference>
<dbReference type="HOGENOM" id="CLU_011263_10_1_3"/>
<keyword evidence="2 6" id="KW-0645">Protease</keyword>
<evidence type="ECO:0000256" key="7">
    <source>
        <dbReference type="RuleBase" id="RU003355"/>
    </source>
</evidence>
<evidence type="ECO:0000313" key="10">
    <source>
        <dbReference type="Proteomes" id="UP000010471"/>
    </source>
</evidence>
<evidence type="ECO:0000256" key="2">
    <source>
        <dbReference type="ARBA" id="ARBA00022670"/>
    </source>
</evidence>
<keyword evidence="10" id="KW-1185">Reference proteome</keyword>
<dbReference type="PROSITE" id="PS00137">
    <property type="entry name" value="SUBTILASE_HIS"/>
    <property type="match status" value="1"/>
</dbReference>
<dbReference type="eggNOG" id="COG4935">
    <property type="taxonomic scope" value="Bacteria"/>
</dbReference>
<dbReference type="SUPFAM" id="SSF52743">
    <property type="entry name" value="Subtilisin-like"/>
    <property type="match status" value="1"/>
</dbReference>
<dbReference type="PROSITE" id="PS00138">
    <property type="entry name" value="SUBTILASE_SER"/>
    <property type="match status" value="1"/>
</dbReference>
<dbReference type="GO" id="GO:0005737">
    <property type="term" value="C:cytoplasm"/>
    <property type="evidence" value="ECO:0007669"/>
    <property type="project" value="UniProtKB-ARBA"/>
</dbReference>
<dbReference type="AlphaFoldDB" id="K9W9S5"/>
<dbReference type="EMBL" id="CP003630">
    <property type="protein sequence ID" value="AFZ16257.1"/>
    <property type="molecule type" value="Genomic_DNA"/>
</dbReference>
<dbReference type="Pfam" id="PF00082">
    <property type="entry name" value="Peptidase_S8"/>
    <property type="match status" value="1"/>
</dbReference>
<evidence type="ECO:0000256" key="4">
    <source>
        <dbReference type="ARBA" id="ARBA00022825"/>
    </source>
</evidence>
<dbReference type="Gene3D" id="2.60.120.260">
    <property type="entry name" value="Galactose-binding domain-like"/>
    <property type="match status" value="1"/>
</dbReference>
<dbReference type="GO" id="GO:0004252">
    <property type="term" value="F:serine-type endopeptidase activity"/>
    <property type="evidence" value="ECO:0007669"/>
    <property type="project" value="UniProtKB-UniRule"/>
</dbReference>
<dbReference type="PROSITE" id="PS51829">
    <property type="entry name" value="P_HOMO_B"/>
    <property type="match status" value="1"/>
</dbReference>
<evidence type="ECO:0000256" key="3">
    <source>
        <dbReference type="ARBA" id="ARBA00022801"/>
    </source>
</evidence>
<dbReference type="KEGG" id="mic:Mic7113_0333"/>
<proteinExistence type="inferred from homology"/>
<organism evidence="9 10">
    <name type="scientific">Allocoleopsis franciscana PCC 7113</name>
    <dbReference type="NCBI Taxonomy" id="1173027"/>
    <lineage>
        <taxon>Bacteria</taxon>
        <taxon>Bacillati</taxon>
        <taxon>Cyanobacteriota</taxon>
        <taxon>Cyanophyceae</taxon>
        <taxon>Coleofasciculales</taxon>
        <taxon>Coleofasciculaceae</taxon>
        <taxon>Allocoleopsis</taxon>
        <taxon>Allocoleopsis franciscana</taxon>
    </lineage>
</organism>